<keyword evidence="3" id="KW-1185">Reference proteome</keyword>
<feature type="region of interest" description="Disordered" evidence="1">
    <location>
        <begin position="1"/>
        <end position="92"/>
    </location>
</feature>
<proteinExistence type="predicted"/>
<dbReference type="EMBL" id="FONH01000001">
    <property type="protein sequence ID" value="SFE10207.1"/>
    <property type="molecule type" value="Genomic_DNA"/>
</dbReference>
<evidence type="ECO:0000313" key="3">
    <source>
        <dbReference type="Proteomes" id="UP000199477"/>
    </source>
</evidence>
<feature type="region of interest" description="Disordered" evidence="1">
    <location>
        <begin position="228"/>
        <end position="257"/>
    </location>
</feature>
<dbReference type="AlphaFoldDB" id="A0A1I1XS72"/>
<evidence type="ECO:0000313" key="2">
    <source>
        <dbReference type="EMBL" id="SFE10207.1"/>
    </source>
</evidence>
<accession>A0A1I1XS72</accession>
<protein>
    <submittedName>
        <fullName evidence="2">Uncharacterized protein</fullName>
    </submittedName>
</protein>
<feature type="compositionally biased region" description="Polar residues" evidence="1">
    <location>
        <begin position="67"/>
        <end position="86"/>
    </location>
</feature>
<feature type="compositionally biased region" description="Basic residues" evidence="1">
    <location>
        <begin position="179"/>
        <end position="189"/>
    </location>
</feature>
<evidence type="ECO:0000256" key="1">
    <source>
        <dbReference type="SAM" id="MobiDB-lite"/>
    </source>
</evidence>
<organism evidence="2 3">
    <name type="scientific">Dyella marensis</name>
    <dbReference type="NCBI Taxonomy" id="500610"/>
    <lineage>
        <taxon>Bacteria</taxon>
        <taxon>Pseudomonadati</taxon>
        <taxon>Pseudomonadota</taxon>
        <taxon>Gammaproteobacteria</taxon>
        <taxon>Lysobacterales</taxon>
        <taxon>Rhodanobacteraceae</taxon>
        <taxon>Dyella</taxon>
    </lineage>
</organism>
<feature type="compositionally biased region" description="Polar residues" evidence="1">
    <location>
        <begin position="233"/>
        <end position="248"/>
    </location>
</feature>
<feature type="region of interest" description="Disordered" evidence="1">
    <location>
        <begin position="170"/>
        <end position="206"/>
    </location>
</feature>
<name>A0A1I1XS72_9GAMM</name>
<gene>
    <name evidence="2" type="ORF">SAMN02799615_00361</name>
</gene>
<reference evidence="3" key="1">
    <citation type="submission" date="2016-10" db="EMBL/GenBank/DDBJ databases">
        <authorList>
            <person name="Varghese N."/>
            <person name="Submissions S."/>
        </authorList>
    </citation>
    <scope>NUCLEOTIDE SEQUENCE [LARGE SCALE GENOMIC DNA]</scope>
    <source>
        <strain evidence="3">UNC178MFTsu3.1</strain>
    </source>
</reference>
<sequence length="257" mass="28244">MRGLDQPGRNPVRQQEQGQQEPAPYRPSPTPGNARRTGHRGAADSATAIGNENRSAALHQGACSGDAPSTVSAQSKAGMTGQQLSAKASDEKCGEFPIRRTRRLISRRHPNQRRPLVFRPAFVIGRNGTGIELHLLKALRLPVSRTCCHRIAMYACVAHRVPISMAAPRTATRPPGLLGKRHCRRGCPRRAHETSRGQRHRHHSTDWGYLQEARRGHARGTHLRTSPMVWPCATSSSRPPSPAETASSAHPPRPTWL</sequence>
<dbReference type="Proteomes" id="UP000199477">
    <property type="component" value="Unassembled WGS sequence"/>
</dbReference>